<accession>A0A1V4AP14</accession>
<name>A0A1V4AP14_9BACT</name>
<dbReference type="STRING" id="1004156.AYP45_18435"/>
<organism evidence="1 2">
    <name type="scientific">Candidatus Brocadia carolinensis</name>
    <dbReference type="NCBI Taxonomy" id="1004156"/>
    <lineage>
        <taxon>Bacteria</taxon>
        <taxon>Pseudomonadati</taxon>
        <taxon>Planctomycetota</taxon>
        <taxon>Candidatus Brocadiia</taxon>
        <taxon>Candidatus Brocadiales</taxon>
        <taxon>Candidatus Brocadiaceae</taxon>
        <taxon>Candidatus Brocadia</taxon>
    </lineage>
</organism>
<protein>
    <submittedName>
        <fullName evidence="1">Uncharacterized protein</fullName>
    </submittedName>
</protein>
<proteinExistence type="predicted"/>
<dbReference type="Proteomes" id="UP000189681">
    <property type="component" value="Unassembled WGS sequence"/>
</dbReference>
<comment type="caution">
    <text evidence="1">The sequence shown here is derived from an EMBL/GenBank/DDBJ whole genome shotgun (WGS) entry which is preliminary data.</text>
</comment>
<sequence>MVAALLRYVIESKGEHLSGNPDTQYKKSVLALMTEQHREKKICTYHQMKLPFEIINEEAEFYLVEERKEGETLKNLMR</sequence>
<dbReference type="EMBL" id="AYTS01000209">
    <property type="protein sequence ID" value="OOP54841.1"/>
    <property type="molecule type" value="Genomic_DNA"/>
</dbReference>
<evidence type="ECO:0000313" key="2">
    <source>
        <dbReference type="Proteomes" id="UP000189681"/>
    </source>
</evidence>
<reference evidence="1 2" key="1">
    <citation type="journal article" date="2017" name="Water Res.">
        <title>Discovery and metagenomic analysis of an anammox bacterial enrichment related to Candidatus "Brocadia caroliniensis" in a full-scale glycerol-fed nitritation-denitritation separate centrate treatment process.</title>
        <authorList>
            <person name="Park H."/>
            <person name="Brotto A.C."/>
            <person name="van Loosdrecht M.C."/>
            <person name="Chandran K."/>
        </authorList>
    </citation>
    <scope>NUCLEOTIDE SEQUENCE [LARGE SCALE GENOMIC DNA]</scope>
    <source>
        <strain evidence="1">26THWARD</strain>
    </source>
</reference>
<dbReference type="AlphaFoldDB" id="A0A1V4AP14"/>
<evidence type="ECO:0000313" key="1">
    <source>
        <dbReference type="EMBL" id="OOP54841.1"/>
    </source>
</evidence>
<gene>
    <name evidence="1" type="ORF">AYP45_18435</name>
</gene>